<accession>A0A7S8CE21</accession>
<name>A0A7S8CE21_9BACI</name>
<dbReference type="KEGG" id="mcui:G8O30_14785"/>
<keyword evidence="1" id="KW-0175">Coiled coil</keyword>
<evidence type="ECO:0000313" key="4">
    <source>
        <dbReference type="Proteomes" id="UP000593626"/>
    </source>
</evidence>
<dbReference type="Proteomes" id="UP000593626">
    <property type="component" value="Chromosome"/>
</dbReference>
<feature type="coiled-coil region" evidence="1">
    <location>
        <begin position="88"/>
        <end position="115"/>
    </location>
</feature>
<dbReference type="EMBL" id="CP049742">
    <property type="protein sequence ID" value="QPC48103.1"/>
    <property type="molecule type" value="Genomic_DNA"/>
</dbReference>
<dbReference type="AlphaFoldDB" id="A0A7S8CE21"/>
<organism evidence="3 4">
    <name type="scientific">Mangrovibacillus cuniculi</name>
    <dbReference type="NCBI Taxonomy" id="2593652"/>
    <lineage>
        <taxon>Bacteria</taxon>
        <taxon>Bacillati</taxon>
        <taxon>Bacillota</taxon>
        <taxon>Bacilli</taxon>
        <taxon>Bacillales</taxon>
        <taxon>Bacillaceae</taxon>
        <taxon>Mangrovibacillus</taxon>
    </lineage>
</organism>
<protein>
    <submittedName>
        <fullName evidence="3">DUF2812 domain-containing protein</fullName>
    </submittedName>
</protein>
<sequence>MTDQAPEKREYIWLSDADAYGLEEWLNEQVKDGWHLKKLNQMSAVFVKRSRPSTYRTMFGKAISDSKKEDYLDKGWEYKGIRNHVLVFQQIRENAEELLDDKEEYLAVLKRMKRVLWIYLCAIPAILLFLVGTYLSDPIDFFLSNPVWSTILLIPLCFISILQAKVSVSYVNNEISRVEGNEQPHQSLKQKRRNTKFFYFGVTVSLLLLSGSTIIQSTSAAYSTNGATDGNLEDIPRLTVTDFRGEESLRVQQIGGVSNFLVPKHLRILETDKYGKELYINYLETRFSFVKDLIYEEMLESNVGFNVLDKFDDVRVMKKATNDTSLIMIHDETRVLYARVSNELLDTESFAEVLKRTYFD</sequence>
<reference evidence="3 4" key="1">
    <citation type="submission" date="2019-07" db="EMBL/GenBank/DDBJ databases">
        <title>Genome sequence of 2 isolates from Red Sea Mangroves.</title>
        <authorList>
            <person name="Sefrji F."/>
            <person name="Michoud G."/>
            <person name="Merlino G."/>
            <person name="Daffonchio D."/>
        </authorList>
    </citation>
    <scope>NUCLEOTIDE SEQUENCE [LARGE SCALE GENOMIC DNA]</scope>
    <source>
        <strain evidence="3 4">R1DC41</strain>
    </source>
</reference>
<feature type="transmembrane region" description="Helical" evidence="2">
    <location>
        <begin position="197"/>
        <end position="215"/>
    </location>
</feature>
<evidence type="ECO:0000256" key="1">
    <source>
        <dbReference type="SAM" id="Coils"/>
    </source>
</evidence>
<evidence type="ECO:0000313" key="3">
    <source>
        <dbReference type="EMBL" id="QPC48103.1"/>
    </source>
</evidence>
<evidence type="ECO:0000256" key="2">
    <source>
        <dbReference type="SAM" id="Phobius"/>
    </source>
</evidence>
<dbReference type="Pfam" id="PF11193">
    <property type="entry name" value="DUF2812"/>
    <property type="match status" value="1"/>
</dbReference>
<gene>
    <name evidence="3" type="ORF">G8O30_14785</name>
</gene>
<feature type="transmembrane region" description="Helical" evidence="2">
    <location>
        <begin position="147"/>
        <end position="168"/>
    </location>
</feature>
<feature type="transmembrane region" description="Helical" evidence="2">
    <location>
        <begin position="116"/>
        <end position="135"/>
    </location>
</feature>
<keyword evidence="2" id="KW-0812">Transmembrane</keyword>
<dbReference type="RefSeq" id="WP_239672785.1">
    <property type="nucleotide sequence ID" value="NZ_CP049742.1"/>
</dbReference>
<dbReference type="InterPro" id="IPR021359">
    <property type="entry name" value="DUF2812"/>
</dbReference>
<keyword evidence="2" id="KW-0472">Membrane</keyword>
<proteinExistence type="predicted"/>
<keyword evidence="4" id="KW-1185">Reference proteome</keyword>
<keyword evidence="2" id="KW-1133">Transmembrane helix</keyword>